<protein>
    <submittedName>
        <fullName evidence="1">Secreted protein</fullName>
    </submittedName>
</protein>
<proteinExistence type="predicted"/>
<evidence type="ECO:0000313" key="1">
    <source>
        <dbReference type="EMBL" id="GME52689.1"/>
    </source>
</evidence>
<gene>
    <name evidence="1" type="primary">g8915</name>
    <name evidence="1" type="ORF">NpPPO83_00008915</name>
</gene>
<organism evidence="1 2">
    <name type="scientific">Neofusicoccum parvum</name>
    <dbReference type="NCBI Taxonomy" id="310453"/>
    <lineage>
        <taxon>Eukaryota</taxon>
        <taxon>Fungi</taxon>
        <taxon>Dikarya</taxon>
        <taxon>Ascomycota</taxon>
        <taxon>Pezizomycotina</taxon>
        <taxon>Dothideomycetes</taxon>
        <taxon>Dothideomycetes incertae sedis</taxon>
        <taxon>Botryosphaeriales</taxon>
        <taxon>Botryosphaeriaceae</taxon>
        <taxon>Neofusicoccum</taxon>
    </lineage>
</organism>
<reference evidence="1" key="1">
    <citation type="submission" date="2024-09" db="EMBL/GenBank/DDBJ databases">
        <title>Draft Genome Sequences of Neofusicoccum parvum.</title>
        <authorList>
            <person name="Ashida A."/>
            <person name="Camagna M."/>
            <person name="Tanaka A."/>
            <person name="Takemoto D."/>
        </authorList>
    </citation>
    <scope>NUCLEOTIDE SEQUENCE</scope>
    <source>
        <strain evidence="1">PPO83</strain>
    </source>
</reference>
<keyword evidence="2" id="KW-1185">Reference proteome</keyword>
<name>A0ACB5SQ40_9PEZI</name>
<dbReference type="Proteomes" id="UP001165186">
    <property type="component" value="Unassembled WGS sequence"/>
</dbReference>
<sequence>MVPRSIHHTDRAWYLYGLSNTSRLARTGWEILGIITIMLLVITCLFFLMCSPFNSAELTEEPRANFTLRELYALQTRIFDTTLSLTPTMNSTLLHPDIRGRVDITRQFTGCELNTEYLFGLFAQLNATQAFTLLGTPTGYRIAHFTGHGDTAASATLMDFTSPFWGAFALELHVWSRFDARGRVAQYDATFRHWAAFVGEALARVARERFGGDEGAAVAFAAARLVGEVCAAHETHCRGADRQYASEAECRAFLAAEVPFGLPHEMGRDTLLCRMVHAPMVPLRPAVHCKHIGPRGGDMCEDGFGYGERIDQGFWRESWMPDELSAVF</sequence>
<comment type="caution">
    <text evidence="1">The sequence shown here is derived from an EMBL/GenBank/DDBJ whole genome shotgun (WGS) entry which is preliminary data.</text>
</comment>
<evidence type="ECO:0000313" key="2">
    <source>
        <dbReference type="Proteomes" id="UP001165186"/>
    </source>
</evidence>
<accession>A0ACB5SQ40</accession>
<dbReference type="EMBL" id="BSXG01000191">
    <property type="protein sequence ID" value="GME52689.1"/>
    <property type="molecule type" value="Genomic_DNA"/>
</dbReference>